<accession>A0A5J5B1R3</accession>
<dbReference type="InterPro" id="IPR036638">
    <property type="entry name" value="HLH_DNA-bd_sf"/>
</dbReference>
<evidence type="ECO:0000256" key="6">
    <source>
        <dbReference type="SAM" id="MobiDB-lite"/>
    </source>
</evidence>
<dbReference type="PANTHER" id="PTHR13935">
    <property type="entry name" value="ACHAETE-SCUTE TRANSCRIPTION FACTOR-RELATED"/>
    <property type="match status" value="1"/>
</dbReference>
<dbReference type="GO" id="GO:0090575">
    <property type="term" value="C:RNA polymerase II transcription regulator complex"/>
    <property type="evidence" value="ECO:0007669"/>
    <property type="project" value="TreeGrafter"/>
</dbReference>
<keyword evidence="9" id="KW-1185">Reference proteome</keyword>
<evidence type="ECO:0000256" key="4">
    <source>
        <dbReference type="ARBA" id="ARBA00023242"/>
    </source>
</evidence>
<evidence type="ECO:0000256" key="2">
    <source>
        <dbReference type="ARBA" id="ARBA00023015"/>
    </source>
</evidence>
<sequence>MSFPPFENPHYEDNNFLYPLDDSYNSWPLLLQESRMLPPSTDHNLLSEPIDSIAEAAPQPSVSVDKGLSGNRLNSQTSERNSQIKHLQAQKMVSQHGAEEEGSTAKKQKLDHNAKERVRRMKLNASYLALRSLLPNSRRSKKKWSAPAMIDRVLEYIPELEKEIEKLTLKKTNMQSINQNPQLELQSPTVSVSEVKNGEVIFQICMGRDGNHVFSNLIQKVEEEGMCIASASTLYACEDRVCYHLHIQVYF</sequence>
<proteinExistence type="predicted"/>
<evidence type="ECO:0000259" key="7">
    <source>
        <dbReference type="PROSITE" id="PS50888"/>
    </source>
</evidence>
<dbReference type="GO" id="GO:0046983">
    <property type="term" value="F:protein dimerization activity"/>
    <property type="evidence" value="ECO:0007669"/>
    <property type="project" value="InterPro"/>
</dbReference>
<reference evidence="8 9" key="1">
    <citation type="submission" date="2019-09" db="EMBL/GenBank/DDBJ databases">
        <title>A chromosome-level genome assembly of the Chinese tupelo Nyssa sinensis.</title>
        <authorList>
            <person name="Yang X."/>
            <person name="Kang M."/>
            <person name="Yang Y."/>
            <person name="Xiong H."/>
            <person name="Wang M."/>
            <person name="Zhang Z."/>
            <person name="Wang Z."/>
            <person name="Wu H."/>
            <person name="Ma T."/>
            <person name="Liu J."/>
            <person name="Xi Z."/>
        </authorList>
    </citation>
    <scope>NUCLEOTIDE SEQUENCE [LARGE SCALE GENOMIC DNA]</scope>
    <source>
        <strain evidence="8">J267</strain>
        <tissue evidence="8">Leaf</tissue>
    </source>
</reference>
<dbReference type="Proteomes" id="UP000325577">
    <property type="component" value="Linkage Group LG16"/>
</dbReference>
<evidence type="ECO:0000256" key="5">
    <source>
        <dbReference type="SAM" id="Coils"/>
    </source>
</evidence>
<dbReference type="AlphaFoldDB" id="A0A5J5B1R3"/>
<dbReference type="GO" id="GO:0000977">
    <property type="term" value="F:RNA polymerase II transcription regulatory region sequence-specific DNA binding"/>
    <property type="evidence" value="ECO:0007669"/>
    <property type="project" value="TreeGrafter"/>
</dbReference>
<evidence type="ECO:0000256" key="1">
    <source>
        <dbReference type="ARBA" id="ARBA00004123"/>
    </source>
</evidence>
<feature type="compositionally biased region" description="Polar residues" evidence="6">
    <location>
        <begin position="71"/>
        <end position="85"/>
    </location>
</feature>
<keyword evidence="2" id="KW-0805">Transcription regulation</keyword>
<dbReference type="Pfam" id="PF00010">
    <property type="entry name" value="HLH"/>
    <property type="match status" value="1"/>
</dbReference>
<dbReference type="PROSITE" id="PS50888">
    <property type="entry name" value="BHLH"/>
    <property type="match status" value="1"/>
</dbReference>
<evidence type="ECO:0000256" key="3">
    <source>
        <dbReference type="ARBA" id="ARBA00023163"/>
    </source>
</evidence>
<keyword evidence="4" id="KW-0539">Nucleus</keyword>
<feature type="coiled-coil region" evidence="5">
    <location>
        <begin position="150"/>
        <end position="177"/>
    </location>
</feature>
<evidence type="ECO:0000313" key="8">
    <source>
        <dbReference type="EMBL" id="KAA8536548.1"/>
    </source>
</evidence>
<keyword evidence="5" id="KW-0175">Coiled coil</keyword>
<dbReference type="InterPro" id="IPR011598">
    <property type="entry name" value="bHLH_dom"/>
</dbReference>
<dbReference type="EMBL" id="CM018039">
    <property type="protein sequence ID" value="KAA8536548.1"/>
    <property type="molecule type" value="Genomic_DNA"/>
</dbReference>
<dbReference type="GO" id="GO:0000981">
    <property type="term" value="F:DNA-binding transcription factor activity, RNA polymerase II-specific"/>
    <property type="evidence" value="ECO:0007669"/>
    <property type="project" value="TreeGrafter"/>
</dbReference>
<dbReference type="SMART" id="SM00353">
    <property type="entry name" value="HLH"/>
    <property type="match status" value="1"/>
</dbReference>
<dbReference type="PANTHER" id="PTHR13935:SF104">
    <property type="entry name" value="TRANSCRIPTION FACTOR BHLH160"/>
    <property type="match status" value="1"/>
</dbReference>
<evidence type="ECO:0000313" key="9">
    <source>
        <dbReference type="Proteomes" id="UP000325577"/>
    </source>
</evidence>
<organism evidence="8 9">
    <name type="scientific">Nyssa sinensis</name>
    <dbReference type="NCBI Taxonomy" id="561372"/>
    <lineage>
        <taxon>Eukaryota</taxon>
        <taxon>Viridiplantae</taxon>
        <taxon>Streptophyta</taxon>
        <taxon>Embryophyta</taxon>
        <taxon>Tracheophyta</taxon>
        <taxon>Spermatophyta</taxon>
        <taxon>Magnoliopsida</taxon>
        <taxon>eudicotyledons</taxon>
        <taxon>Gunneridae</taxon>
        <taxon>Pentapetalae</taxon>
        <taxon>asterids</taxon>
        <taxon>Cornales</taxon>
        <taxon>Nyssaceae</taxon>
        <taxon>Nyssa</taxon>
    </lineage>
</organism>
<dbReference type="InterPro" id="IPR015660">
    <property type="entry name" value="MASH1/Ascl1a-like"/>
</dbReference>
<dbReference type="SUPFAM" id="SSF47459">
    <property type="entry name" value="HLH, helix-loop-helix DNA-binding domain"/>
    <property type="match status" value="1"/>
</dbReference>
<gene>
    <name evidence="8" type="ORF">F0562_029026</name>
</gene>
<comment type="subcellular location">
    <subcellularLocation>
        <location evidence="1">Nucleus</location>
    </subcellularLocation>
</comment>
<dbReference type="OrthoDB" id="1898027at2759"/>
<feature type="domain" description="BHLH" evidence="7">
    <location>
        <begin position="107"/>
        <end position="160"/>
    </location>
</feature>
<keyword evidence="3" id="KW-0804">Transcription</keyword>
<name>A0A5J5B1R3_9ASTE</name>
<feature type="region of interest" description="Disordered" evidence="6">
    <location>
        <begin position="59"/>
        <end position="114"/>
    </location>
</feature>
<protein>
    <recommendedName>
        <fullName evidence="7">BHLH domain-containing protein</fullName>
    </recommendedName>
</protein>
<dbReference type="Gene3D" id="4.10.280.10">
    <property type="entry name" value="Helix-loop-helix DNA-binding domain"/>
    <property type="match status" value="1"/>
</dbReference>